<keyword evidence="1" id="KW-0238">DNA-binding</keyword>
<evidence type="ECO:0000313" key="4">
    <source>
        <dbReference type="EMBL" id="AZT42419.1"/>
    </source>
</evidence>
<evidence type="ECO:0000313" key="3">
    <source>
        <dbReference type="EMBL" id="AZT37816.1"/>
    </source>
</evidence>
<dbReference type="EMBL" id="CP034709">
    <property type="protein sequence ID" value="AZT37816.1"/>
    <property type="molecule type" value="Genomic_DNA"/>
</dbReference>
<reference evidence="4" key="1">
    <citation type="submission" date="2018-12" db="EMBL/GenBank/DDBJ databases">
        <title>Complete genome sequences of twenty non-typhoidal Salmonella isolates from Rwanda.</title>
        <authorList>
            <person name="Byukusenge M."/>
            <person name="Li L."/>
            <person name="Subhashinie K."/>
            <person name="Nzayirambaho M."/>
            <person name="Kuchipudi S.V."/>
            <person name="Jayarao B.M."/>
        </authorList>
    </citation>
    <scope>NUCLEOTIDE SEQUENCE</scope>
    <source>
        <strain evidence="3">RSE21</strain>
        <strain evidence="4">RSE40</strain>
    </source>
</reference>
<accession>A0A3Q9MRG4</accession>
<dbReference type="PANTHER" id="PTHR46558:SF4">
    <property type="entry name" value="DNA-BIDING PHAGE PROTEIN"/>
    <property type="match status" value="1"/>
</dbReference>
<dbReference type="CDD" id="cd00093">
    <property type="entry name" value="HTH_XRE"/>
    <property type="match status" value="1"/>
</dbReference>
<dbReference type="Pfam" id="PF01381">
    <property type="entry name" value="HTH_3"/>
    <property type="match status" value="1"/>
</dbReference>
<sequence length="133" mass="15468">MKNIELNDRIRSRRTQLDMSQQKLADAVKVSHVTIFKWESGETQPRGKNLFTLSKALKCSPTWLLYGDEDQTPLPPSEIPAELDERQQKLLELFDSLPESEKDRHLTELEQKVDDFNALFEELLAARKKSQKK</sequence>
<evidence type="ECO:0000259" key="2">
    <source>
        <dbReference type="PROSITE" id="PS50943"/>
    </source>
</evidence>
<dbReference type="NCBIfam" id="NF007257">
    <property type="entry name" value="PRK09706.1"/>
    <property type="match status" value="1"/>
</dbReference>
<gene>
    <name evidence="4" type="ORF">EL007_14360</name>
    <name evidence="3" type="ORF">ELZ88_14355</name>
</gene>
<feature type="domain" description="HTH cro/C1-type" evidence="2">
    <location>
        <begin position="10"/>
        <end position="64"/>
    </location>
</feature>
<dbReference type="GO" id="GO:0003677">
    <property type="term" value="F:DNA binding"/>
    <property type="evidence" value="ECO:0007669"/>
    <property type="project" value="UniProtKB-KW"/>
</dbReference>
<dbReference type="RefSeq" id="WP_024142132.1">
    <property type="nucleotide sequence ID" value="NZ_CP034698.1"/>
</dbReference>
<dbReference type="Gene3D" id="1.10.260.40">
    <property type="entry name" value="lambda repressor-like DNA-binding domains"/>
    <property type="match status" value="1"/>
</dbReference>
<dbReference type="PANTHER" id="PTHR46558">
    <property type="entry name" value="TRACRIPTIONAL REGULATORY PROTEIN-RELATED-RELATED"/>
    <property type="match status" value="1"/>
</dbReference>
<dbReference type="InterPro" id="IPR010982">
    <property type="entry name" value="Lambda_DNA-bd_dom_sf"/>
</dbReference>
<dbReference type="AlphaFoldDB" id="A0A3Q9MRG4"/>
<evidence type="ECO:0000256" key="1">
    <source>
        <dbReference type="ARBA" id="ARBA00023125"/>
    </source>
</evidence>
<name>A0A3Q9MRG4_SALET</name>
<dbReference type="SUPFAM" id="SSF47413">
    <property type="entry name" value="lambda repressor-like DNA-binding domains"/>
    <property type="match status" value="1"/>
</dbReference>
<proteinExistence type="predicted"/>
<protein>
    <submittedName>
        <fullName evidence="4">Helix-turn-helix domain-containing protein</fullName>
    </submittedName>
</protein>
<dbReference type="EMBL" id="CP034698">
    <property type="protein sequence ID" value="AZT42419.1"/>
    <property type="molecule type" value="Genomic_DNA"/>
</dbReference>
<dbReference type="InterPro" id="IPR001387">
    <property type="entry name" value="Cro/C1-type_HTH"/>
</dbReference>
<dbReference type="PROSITE" id="PS50943">
    <property type="entry name" value="HTH_CROC1"/>
    <property type="match status" value="1"/>
</dbReference>
<organism evidence="4">
    <name type="scientific">Salmonella enterica subsp. enterica serovar Karamoja</name>
    <dbReference type="NCBI Taxonomy" id="2500153"/>
    <lineage>
        <taxon>Bacteria</taxon>
        <taxon>Pseudomonadati</taxon>
        <taxon>Pseudomonadota</taxon>
        <taxon>Gammaproteobacteria</taxon>
        <taxon>Enterobacterales</taxon>
        <taxon>Enterobacteriaceae</taxon>
        <taxon>Salmonella</taxon>
    </lineage>
</organism>
<dbReference type="SMART" id="SM00530">
    <property type="entry name" value="HTH_XRE"/>
    <property type="match status" value="1"/>
</dbReference>